<accession>A0ABQ6YRU6</accession>
<dbReference type="EMBL" id="VMSD01000002">
    <property type="protein sequence ID" value="KAF0848216.1"/>
    <property type="molecule type" value="Genomic_DNA"/>
</dbReference>
<evidence type="ECO:0000313" key="2">
    <source>
        <dbReference type="Proteomes" id="UP000798951"/>
    </source>
</evidence>
<dbReference type="RefSeq" id="WP_067982272.1">
    <property type="nucleotide sequence ID" value="NZ_VMSD01000002.1"/>
</dbReference>
<comment type="caution">
    <text evidence="1">The sequence shown here is derived from an EMBL/GenBank/DDBJ whole genome shotgun (WGS) entry which is preliminary data.</text>
</comment>
<protein>
    <recommendedName>
        <fullName evidence="3">Fis family transcriptional regulator</fullName>
    </recommendedName>
</protein>
<keyword evidence="2" id="KW-1185">Reference proteome</keyword>
<evidence type="ECO:0008006" key="3">
    <source>
        <dbReference type="Google" id="ProtNLM"/>
    </source>
</evidence>
<organism evidence="1 2">
    <name type="scientific">Nocardia caishijiensis</name>
    <dbReference type="NCBI Taxonomy" id="184756"/>
    <lineage>
        <taxon>Bacteria</taxon>
        <taxon>Bacillati</taxon>
        <taxon>Actinomycetota</taxon>
        <taxon>Actinomycetes</taxon>
        <taxon>Mycobacteriales</taxon>
        <taxon>Nocardiaceae</taxon>
        <taxon>Nocardia</taxon>
    </lineage>
</organism>
<name>A0ABQ6YRU6_9NOCA</name>
<proteinExistence type="predicted"/>
<gene>
    <name evidence="1" type="ORF">FNL39_102364</name>
</gene>
<sequence length="475" mass="50941">MTEHTRPESAGAFFHDNAQAVLIEHVLVHDADVAREARHWTNGSRGPAIEDPEQLEAADLEAFVIEAVKIGAHALAATGQAVESRALEQIVRELGEKAAQSSSAAAEVTEQSAVKAAKTVSQAADDAKKAITEAEKNGRREFVTAVTTAREQLDTELRRLFGGDNPELLDRISPLLTKFGGELDAKVGRSVDELFKTAVKQFDLDDPTSPMAKHAAGLERRHDQLAKHLQQQHTELTAKFDQLTRELQLRAAEQRVASVTPMKGDIYADPLHALLRELATGLGDEYTDTSRTTGKVSDSRKGDGLLVVAGGAARVVVEMSDSSRKTWNEYLDEAERNYGAHASLGLVRSKERNDGHAVRAFGPRRIVLAFDPETDSPDLLRIVVQLLRTGALAANSRSDAAQITTAEEKINEAIARLNGVDGIKKSASAIYKQAQSIENQCNTISSGIERLLNAALAALTAAGADGTASTPGAAA</sequence>
<reference evidence="1 2" key="1">
    <citation type="submission" date="2019-07" db="EMBL/GenBank/DDBJ databases">
        <title>Genomic Encyclopedia of Type Strains, Phase IV (KMG-IV): sequencing the most valuable type-strain genomes for metagenomic binning, comparative biology and taxonomic classification.</title>
        <authorList>
            <person name="Goeker M."/>
        </authorList>
    </citation>
    <scope>NUCLEOTIDE SEQUENCE [LARGE SCALE GENOMIC DNA]</scope>
    <source>
        <strain evidence="1 2">DSM 44831</strain>
    </source>
</reference>
<evidence type="ECO:0000313" key="1">
    <source>
        <dbReference type="EMBL" id="KAF0848216.1"/>
    </source>
</evidence>
<dbReference type="Proteomes" id="UP000798951">
    <property type="component" value="Unassembled WGS sequence"/>
</dbReference>